<dbReference type="InterPro" id="IPR011765">
    <property type="entry name" value="Pept_M16_N"/>
</dbReference>
<dbReference type="Gene3D" id="3.30.830.10">
    <property type="entry name" value="Metalloenzyme, LuxS/M16 peptidase-like"/>
    <property type="match status" value="2"/>
</dbReference>
<proteinExistence type="predicted"/>
<comment type="caution">
    <text evidence="3">The sequence shown here is derived from an EMBL/GenBank/DDBJ whole genome shotgun (WGS) entry which is preliminary data.</text>
</comment>
<dbReference type="SUPFAM" id="SSF63411">
    <property type="entry name" value="LuxS/MPP-like metallohydrolase"/>
    <property type="match status" value="2"/>
</dbReference>
<sequence length="422" mass="48883">MKYNMNILNKTLDNSLHVILIQKPDYVKSLFMLGVPAGGFDVVQKNQDEIVKHSSGCAHFLEHQMFRLNQRDVTQDFAKMQAQTNAFTSYTETAYYFQTTSDIEKPLALLLDFVENLDIDQQSVEKEKGIILSEYNMYEQNPEQRLLMNTWRALYHKHPLKIDILGNKDDISNMTPETLTQFYQMNYDPSRLTLVGVTGKDINKIMDFVIEHQKGVASKIQGDIARIMPEEPKEVVLKESIEYMDITMPYVCVAYKLNPVDTIMDAMRLDIALQMRMDSLFGPLNPEYQTWMDEQIISQVAFAECDFNVDHGYVIFVAQTYKVQEFIDLVDILVKKIKEPIDPSIYHALSTKMISQNIRSLDSFDSLAIEMMRAHFENYDYLKSLELVKEMDPSVIEDLCSHLDFSYRSIIEILPNESKSSK</sequence>
<dbReference type="Proteomes" id="UP000195447">
    <property type="component" value="Unassembled WGS sequence"/>
</dbReference>
<evidence type="ECO:0008006" key="5">
    <source>
        <dbReference type="Google" id="ProtNLM"/>
    </source>
</evidence>
<dbReference type="InterPro" id="IPR050361">
    <property type="entry name" value="MPP/UQCRC_Complex"/>
</dbReference>
<dbReference type="GO" id="GO:0046872">
    <property type="term" value="F:metal ion binding"/>
    <property type="evidence" value="ECO:0007669"/>
    <property type="project" value="InterPro"/>
</dbReference>
<keyword evidence="4" id="KW-1185">Reference proteome</keyword>
<dbReference type="PANTHER" id="PTHR11851:SF134">
    <property type="entry name" value="ZINC-DEPENDENT PROTEASE"/>
    <property type="match status" value="1"/>
</dbReference>
<evidence type="ECO:0000313" key="3">
    <source>
        <dbReference type="EMBL" id="OUP61764.1"/>
    </source>
</evidence>
<dbReference type="RefSeq" id="WP_087158200.1">
    <property type="nucleotide sequence ID" value="NZ_NFKM01000002.1"/>
</dbReference>
<name>A0A1Y4LYU9_9FIRM</name>
<dbReference type="NCBIfam" id="NF047421">
    <property type="entry name" value="YfmH_fam"/>
    <property type="match status" value="1"/>
</dbReference>
<protein>
    <recommendedName>
        <fullName evidence="5">Peptidase M16</fullName>
    </recommendedName>
</protein>
<dbReference type="InterPro" id="IPR011249">
    <property type="entry name" value="Metalloenz_LuxS/M16"/>
</dbReference>
<evidence type="ECO:0000259" key="1">
    <source>
        <dbReference type="Pfam" id="PF00675"/>
    </source>
</evidence>
<dbReference type="AlphaFoldDB" id="A0A1Y4LYU9"/>
<organism evidence="3 4">
    <name type="scientific">Faecalitalea cylindroides</name>
    <dbReference type="NCBI Taxonomy" id="39483"/>
    <lineage>
        <taxon>Bacteria</taxon>
        <taxon>Bacillati</taxon>
        <taxon>Bacillota</taxon>
        <taxon>Erysipelotrichia</taxon>
        <taxon>Erysipelotrichales</taxon>
        <taxon>Erysipelotrichaceae</taxon>
        <taxon>Faecalitalea</taxon>
    </lineage>
</organism>
<dbReference type="InterPro" id="IPR007863">
    <property type="entry name" value="Peptidase_M16_C"/>
</dbReference>
<dbReference type="Pfam" id="PF00675">
    <property type="entry name" value="Peptidase_M16"/>
    <property type="match status" value="1"/>
</dbReference>
<dbReference type="PANTHER" id="PTHR11851">
    <property type="entry name" value="METALLOPROTEASE"/>
    <property type="match status" value="1"/>
</dbReference>
<dbReference type="EMBL" id="NFKM01000002">
    <property type="protein sequence ID" value="OUP61764.1"/>
    <property type="molecule type" value="Genomic_DNA"/>
</dbReference>
<reference evidence="4" key="1">
    <citation type="submission" date="2017-04" db="EMBL/GenBank/DDBJ databases">
        <title>Function of individual gut microbiota members based on whole genome sequencing of pure cultures obtained from chicken caecum.</title>
        <authorList>
            <person name="Medvecky M."/>
            <person name="Cejkova D."/>
            <person name="Polansky O."/>
            <person name="Karasova D."/>
            <person name="Kubasova T."/>
            <person name="Cizek A."/>
            <person name="Rychlik I."/>
        </authorList>
    </citation>
    <scope>NUCLEOTIDE SEQUENCE [LARGE SCALE GENOMIC DNA]</scope>
    <source>
        <strain evidence="4">An178</strain>
    </source>
</reference>
<evidence type="ECO:0000313" key="4">
    <source>
        <dbReference type="Proteomes" id="UP000195447"/>
    </source>
</evidence>
<feature type="domain" description="Peptidase M16 N-terminal" evidence="1">
    <location>
        <begin position="53"/>
        <end position="166"/>
    </location>
</feature>
<feature type="domain" description="Peptidase M16 C-terminal" evidence="2">
    <location>
        <begin position="173"/>
        <end position="342"/>
    </location>
</feature>
<dbReference type="Pfam" id="PF05193">
    <property type="entry name" value="Peptidase_M16_C"/>
    <property type="match status" value="1"/>
</dbReference>
<accession>A0A1Y4LYU9</accession>
<gene>
    <name evidence="3" type="ORF">B5F14_02055</name>
</gene>
<evidence type="ECO:0000259" key="2">
    <source>
        <dbReference type="Pfam" id="PF05193"/>
    </source>
</evidence>